<dbReference type="EMBL" id="VDMN01000001">
    <property type="protein sequence ID" value="TNM65381.1"/>
    <property type="molecule type" value="Genomic_DNA"/>
</dbReference>
<evidence type="ECO:0000313" key="2">
    <source>
        <dbReference type="EMBL" id="TNM65381.1"/>
    </source>
</evidence>
<dbReference type="Proteomes" id="UP000311605">
    <property type="component" value="Unassembled WGS sequence"/>
</dbReference>
<keyword evidence="1" id="KW-0812">Transmembrane</keyword>
<dbReference type="OrthoDB" id="8303874at2"/>
<sequence length="293" mass="32905">MKGKAEIMTPLKHLQRRRRATRIFSTLLVTGVVALACFILSVNDGRNYRRFVLWLGAEKYVGRYLNDYLPDYLTQPFSTPVPTAIKSRRMGRVSAASVRLTEPKAVDLEMLQQRQRLSTYERCESLASDGTAAPTFQAAGGEWECLYSRELGSAAEPSVLFIQIKGVSSNEFRTFRLKLNRLDPSQDGEIMRLALASINNFGLEMSSQNRRYLENRIQAGETFSSRLGDFRVSLDLERGDSRRLNIIIIQRPDSSCSDLVPAVSQGLRMHASMAPYMLGCLALPSSSRPVEPD</sequence>
<evidence type="ECO:0000313" key="3">
    <source>
        <dbReference type="Proteomes" id="UP000311605"/>
    </source>
</evidence>
<evidence type="ECO:0000256" key="1">
    <source>
        <dbReference type="SAM" id="Phobius"/>
    </source>
</evidence>
<gene>
    <name evidence="2" type="ORF">FHP24_03670</name>
</gene>
<organism evidence="2 3">
    <name type="scientific">Aliirhizobium smilacinae</name>
    <dbReference type="NCBI Taxonomy" id="1395944"/>
    <lineage>
        <taxon>Bacteria</taxon>
        <taxon>Pseudomonadati</taxon>
        <taxon>Pseudomonadota</taxon>
        <taxon>Alphaproteobacteria</taxon>
        <taxon>Hyphomicrobiales</taxon>
        <taxon>Rhizobiaceae</taxon>
        <taxon>Aliirhizobium</taxon>
    </lineage>
</organism>
<keyword evidence="1" id="KW-1133">Transmembrane helix</keyword>
<dbReference type="Pfam" id="PF19495">
    <property type="entry name" value="DUF6030"/>
    <property type="match status" value="1"/>
</dbReference>
<dbReference type="AlphaFoldDB" id="A0A5C4XR00"/>
<name>A0A5C4XR00_9HYPH</name>
<comment type="caution">
    <text evidence="2">The sequence shown here is derived from an EMBL/GenBank/DDBJ whole genome shotgun (WGS) entry which is preliminary data.</text>
</comment>
<protein>
    <submittedName>
        <fullName evidence="2">Uncharacterized protein</fullName>
    </submittedName>
</protein>
<feature type="transmembrane region" description="Helical" evidence="1">
    <location>
        <begin position="21"/>
        <end position="42"/>
    </location>
</feature>
<keyword evidence="1" id="KW-0472">Membrane</keyword>
<dbReference type="RefSeq" id="WP_139673001.1">
    <property type="nucleotide sequence ID" value="NZ_VDMN01000001.1"/>
</dbReference>
<proteinExistence type="predicted"/>
<accession>A0A5C4XR00</accession>
<dbReference type="InterPro" id="IPR046071">
    <property type="entry name" value="DUF6030"/>
</dbReference>
<keyword evidence="3" id="KW-1185">Reference proteome</keyword>
<reference evidence="2 3" key="1">
    <citation type="submission" date="2019-06" db="EMBL/GenBank/DDBJ databases">
        <title>The draft genome of Rhizobium smilacinae PTYR-5.</title>
        <authorList>
            <person name="Liu L."/>
            <person name="Li L."/>
            <person name="Zhang X."/>
        </authorList>
    </citation>
    <scope>NUCLEOTIDE SEQUENCE [LARGE SCALE GENOMIC DNA]</scope>
    <source>
        <strain evidence="2 3">PTYR-5</strain>
    </source>
</reference>